<dbReference type="CDD" id="cd05387">
    <property type="entry name" value="BY-kinase"/>
    <property type="match status" value="1"/>
</dbReference>
<keyword evidence="5" id="KW-1003">Cell membrane</keyword>
<dbReference type="Pfam" id="PF13807">
    <property type="entry name" value="GNVR"/>
    <property type="match status" value="1"/>
</dbReference>
<dbReference type="InterPro" id="IPR005700">
    <property type="entry name" value="EPS_ExoP-like"/>
</dbReference>
<gene>
    <name evidence="21" type="ORF">F4695_001945</name>
</gene>
<evidence type="ECO:0000259" key="19">
    <source>
        <dbReference type="Pfam" id="PF13614"/>
    </source>
</evidence>
<feature type="domain" description="AAA" evidence="19">
    <location>
        <begin position="573"/>
        <end position="701"/>
    </location>
</feature>
<dbReference type="InterPro" id="IPR032807">
    <property type="entry name" value="GNVR"/>
</dbReference>
<keyword evidence="8 17" id="KW-0812">Transmembrane</keyword>
<feature type="transmembrane region" description="Helical" evidence="17">
    <location>
        <begin position="36"/>
        <end position="55"/>
    </location>
</feature>
<comment type="subcellular location">
    <subcellularLocation>
        <location evidence="1">Cell inner membrane</location>
        <topology evidence="1">Multi-pass membrane protein</topology>
    </subcellularLocation>
</comment>
<organism evidence="21 22">
    <name type="scientific">Rhizobium soli</name>
    <dbReference type="NCBI Taxonomy" id="424798"/>
    <lineage>
        <taxon>Bacteria</taxon>
        <taxon>Pseudomonadati</taxon>
        <taxon>Pseudomonadota</taxon>
        <taxon>Alphaproteobacteria</taxon>
        <taxon>Hyphomicrobiales</taxon>
        <taxon>Rhizobiaceae</taxon>
        <taxon>Rhizobium/Agrobacterium group</taxon>
        <taxon>Rhizobium</taxon>
    </lineage>
</organism>
<evidence type="ECO:0000313" key="22">
    <source>
        <dbReference type="Proteomes" id="UP000585437"/>
    </source>
</evidence>
<evidence type="ECO:0000256" key="9">
    <source>
        <dbReference type="ARBA" id="ARBA00022741"/>
    </source>
</evidence>
<keyword evidence="9" id="KW-0547">Nucleotide-binding</keyword>
<feature type="domain" description="Tyrosine-protein kinase G-rich" evidence="20">
    <location>
        <begin position="406"/>
        <end position="475"/>
    </location>
</feature>
<evidence type="ECO:0000256" key="10">
    <source>
        <dbReference type="ARBA" id="ARBA00022777"/>
    </source>
</evidence>
<dbReference type="GO" id="GO:0004713">
    <property type="term" value="F:protein tyrosine kinase activity"/>
    <property type="evidence" value="ECO:0007669"/>
    <property type="project" value="TreeGrafter"/>
</dbReference>
<evidence type="ECO:0000256" key="13">
    <source>
        <dbReference type="ARBA" id="ARBA00023136"/>
    </source>
</evidence>
<protein>
    <recommendedName>
        <fullName evidence="4">non-specific protein-tyrosine kinase</fullName>
        <ecNumber evidence="4">2.7.10.2</ecNumber>
    </recommendedName>
</protein>
<dbReference type="EMBL" id="JACHBU010000003">
    <property type="protein sequence ID" value="MBB6508596.1"/>
    <property type="molecule type" value="Genomic_DNA"/>
</dbReference>
<evidence type="ECO:0000256" key="5">
    <source>
        <dbReference type="ARBA" id="ARBA00022475"/>
    </source>
</evidence>
<evidence type="ECO:0000256" key="3">
    <source>
        <dbReference type="ARBA" id="ARBA00008883"/>
    </source>
</evidence>
<comment type="catalytic activity">
    <reaction evidence="15">
        <text>L-tyrosyl-[protein] + ATP = O-phospho-L-tyrosyl-[protein] + ADP + H(+)</text>
        <dbReference type="Rhea" id="RHEA:10596"/>
        <dbReference type="Rhea" id="RHEA-COMP:10136"/>
        <dbReference type="Rhea" id="RHEA-COMP:20101"/>
        <dbReference type="ChEBI" id="CHEBI:15378"/>
        <dbReference type="ChEBI" id="CHEBI:30616"/>
        <dbReference type="ChEBI" id="CHEBI:46858"/>
        <dbReference type="ChEBI" id="CHEBI:61978"/>
        <dbReference type="ChEBI" id="CHEBI:456216"/>
        <dbReference type="EC" id="2.7.10.2"/>
    </reaction>
</comment>
<evidence type="ECO:0000256" key="15">
    <source>
        <dbReference type="ARBA" id="ARBA00051245"/>
    </source>
</evidence>
<keyword evidence="12 17" id="KW-1133">Transmembrane helix</keyword>
<dbReference type="PANTHER" id="PTHR32309">
    <property type="entry name" value="TYROSINE-PROTEIN KINASE"/>
    <property type="match status" value="1"/>
</dbReference>
<reference evidence="21 22" key="1">
    <citation type="submission" date="2020-08" db="EMBL/GenBank/DDBJ databases">
        <title>The Agave Microbiome: Exploring the role of microbial communities in plant adaptations to desert environments.</title>
        <authorList>
            <person name="Partida-Martinez L.P."/>
        </authorList>
    </citation>
    <scope>NUCLEOTIDE SEQUENCE [LARGE SCALE GENOMIC DNA]</scope>
    <source>
        <strain evidence="21 22">AS3.12</strain>
    </source>
</reference>
<dbReference type="InterPro" id="IPR050445">
    <property type="entry name" value="Bact_polysacc_biosynth/exp"/>
</dbReference>
<dbReference type="Pfam" id="PF13614">
    <property type="entry name" value="AAA_31"/>
    <property type="match status" value="1"/>
</dbReference>
<evidence type="ECO:0000256" key="11">
    <source>
        <dbReference type="ARBA" id="ARBA00022840"/>
    </source>
</evidence>
<evidence type="ECO:0000256" key="17">
    <source>
        <dbReference type="SAM" id="Phobius"/>
    </source>
</evidence>
<dbReference type="PANTHER" id="PTHR32309:SF13">
    <property type="entry name" value="FERRIC ENTEROBACTIN TRANSPORT PROTEIN FEPE"/>
    <property type="match status" value="1"/>
</dbReference>
<feature type="domain" description="Polysaccharide chain length determinant N-terminal" evidence="18">
    <location>
        <begin position="23"/>
        <end position="111"/>
    </location>
</feature>
<evidence type="ECO:0000256" key="6">
    <source>
        <dbReference type="ARBA" id="ARBA00022519"/>
    </source>
</evidence>
<evidence type="ECO:0000313" key="21">
    <source>
        <dbReference type="EMBL" id="MBB6508596.1"/>
    </source>
</evidence>
<evidence type="ECO:0000256" key="14">
    <source>
        <dbReference type="ARBA" id="ARBA00023137"/>
    </source>
</evidence>
<keyword evidence="13 17" id="KW-0472">Membrane</keyword>
<evidence type="ECO:0000256" key="7">
    <source>
        <dbReference type="ARBA" id="ARBA00022679"/>
    </source>
</evidence>
<dbReference type="EC" id="2.7.10.2" evidence="4"/>
<dbReference type="NCBIfam" id="TIGR01005">
    <property type="entry name" value="eps_transp_fam"/>
    <property type="match status" value="1"/>
</dbReference>
<evidence type="ECO:0000256" key="16">
    <source>
        <dbReference type="SAM" id="Coils"/>
    </source>
</evidence>
<keyword evidence="7" id="KW-0808">Transferase</keyword>
<dbReference type="InterPro" id="IPR027417">
    <property type="entry name" value="P-loop_NTPase"/>
</dbReference>
<evidence type="ECO:0000256" key="4">
    <source>
        <dbReference type="ARBA" id="ARBA00011903"/>
    </source>
</evidence>
<dbReference type="Pfam" id="PF02706">
    <property type="entry name" value="Wzz"/>
    <property type="match status" value="1"/>
</dbReference>
<keyword evidence="16" id="KW-0175">Coiled coil</keyword>
<comment type="similarity">
    <text evidence="2">Belongs to the CpsD/CapB family.</text>
</comment>
<evidence type="ECO:0000259" key="18">
    <source>
        <dbReference type="Pfam" id="PF02706"/>
    </source>
</evidence>
<evidence type="ECO:0000259" key="20">
    <source>
        <dbReference type="Pfam" id="PF13807"/>
    </source>
</evidence>
<dbReference type="GO" id="GO:0005886">
    <property type="term" value="C:plasma membrane"/>
    <property type="evidence" value="ECO:0007669"/>
    <property type="project" value="UniProtKB-SubCell"/>
</dbReference>
<dbReference type="Proteomes" id="UP000585437">
    <property type="component" value="Unassembled WGS sequence"/>
</dbReference>
<accession>A0A7X0JJ81</accession>
<proteinExistence type="inferred from homology"/>
<keyword evidence="22" id="KW-1185">Reference proteome</keyword>
<dbReference type="SUPFAM" id="SSF52540">
    <property type="entry name" value="P-loop containing nucleoside triphosphate hydrolases"/>
    <property type="match status" value="1"/>
</dbReference>
<dbReference type="InterPro" id="IPR003856">
    <property type="entry name" value="LPS_length_determ_N"/>
</dbReference>
<keyword evidence="10" id="KW-0418">Kinase</keyword>
<feature type="coiled-coil region" evidence="16">
    <location>
        <begin position="228"/>
        <end position="284"/>
    </location>
</feature>
<evidence type="ECO:0000256" key="2">
    <source>
        <dbReference type="ARBA" id="ARBA00007316"/>
    </source>
</evidence>
<comment type="similarity">
    <text evidence="3">Belongs to the etk/wzc family.</text>
</comment>
<sequence length="779" mass="84991">MDQVNYRPMNIFPNEQKETDTFIDLDKLWSAAMRRLGVIIICVVAMVALAAAYLFTAQPKYTAATQILVDDNLSRYAEEETEGQTAQQIDNRMSSSVEILKSKALALSVVDKGKFAENDLIVDPPKSPVDLAKDMVKSVVSLVSSGGPLPSEDQVRAGRREKAAAILQQSITVERVGRSSVISLSVRSPDPVLSAQLAKTYASSFLTEELNANFDATERASVWLQERLNDLNIRAQQASLTVEQYKRDNGLVSPRGELMSAQQLSDLNTQLISAQAEVASAQARYNQYKVIIDKGSEAAVANAVVANRDTDNTVLQNLRQRYTTVNDREKGVVEQFGADHPQAVALRSEKQDLAQQILRELQQLTGSFRNELDVASSREQSLRASIESVAGRNQDANVSMVQLQELQQRADALKTLYQSYLQRFEQASQLQSLPIAKARVISEAGVPISPSSPRKTLTMALSVVLGLLLGGALAALLEFRERFFRTGADVQDKLGVRFLGYLPKIGSAQTDDNGSDKPADAIDGQILPEGDPIALRRKMRVAVEAPRSQFAETLRNAKLAADIVLQGRKCSVIGVVSCLPGEGKSMVAANLAGLISSNGVRTLVIDGDLRNPGLSKMLASEPDVGLIDVVLQKVPWTAAARVDRRSRLTILPMTTRSRQLAHTSELLASTGMSQFLESIKDTFDVIIVDLAPLIPVIDAKAFEPYVDGFIFVTEWGVTPVKAVQSVLQSEPQIAAKTIGVILNKTEMGELRKYADPGAPERLHSSYSSYYKDAIPGVPR</sequence>
<comment type="caution">
    <text evidence="21">The sequence shown here is derived from an EMBL/GenBank/DDBJ whole genome shotgun (WGS) entry which is preliminary data.</text>
</comment>
<dbReference type="Gene3D" id="3.40.50.300">
    <property type="entry name" value="P-loop containing nucleotide triphosphate hydrolases"/>
    <property type="match status" value="1"/>
</dbReference>
<keyword evidence="14" id="KW-0829">Tyrosine-protein kinase</keyword>
<evidence type="ECO:0000256" key="12">
    <source>
        <dbReference type="ARBA" id="ARBA00022989"/>
    </source>
</evidence>
<dbReference type="InterPro" id="IPR005702">
    <property type="entry name" value="Wzc-like_C"/>
</dbReference>
<name>A0A7X0JJ81_9HYPH</name>
<keyword evidence="11" id="KW-0067">ATP-binding</keyword>
<evidence type="ECO:0000256" key="1">
    <source>
        <dbReference type="ARBA" id="ARBA00004429"/>
    </source>
</evidence>
<dbReference type="AlphaFoldDB" id="A0A7X0JJ81"/>
<dbReference type="RefSeq" id="WP_174197064.1">
    <property type="nucleotide sequence ID" value="NZ_JACHBU010000003.1"/>
</dbReference>
<evidence type="ECO:0000256" key="8">
    <source>
        <dbReference type="ARBA" id="ARBA00022692"/>
    </source>
</evidence>
<keyword evidence="6" id="KW-0997">Cell inner membrane</keyword>
<dbReference type="InterPro" id="IPR025669">
    <property type="entry name" value="AAA_dom"/>
</dbReference>